<dbReference type="STRING" id="48467.SAMN02745166_04621"/>
<feature type="signal peptide" evidence="2">
    <location>
        <begin position="1"/>
        <end position="40"/>
    </location>
</feature>
<gene>
    <name evidence="4" type="ORF">SAMN02745166_04621</name>
</gene>
<feature type="chain" id="PRO_5013001712" evidence="2">
    <location>
        <begin position="41"/>
        <end position="303"/>
    </location>
</feature>
<accession>A0A1T4YZY4</accession>
<keyword evidence="5" id="KW-1185">Reference proteome</keyword>
<dbReference type="InterPro" id="IPR050300">
    <property type="entry name" value="GDXG_lipolytic_enzyme"/>
</dbReference>
<dbReference type="InterPro" id="IPR049492">
    <property type="entry name" value="BD-FAE-like_dom"/>
</dbReference>
<dbReference type="AlphaFoldDB" id="A0A1T4YZY4"/>
<dbReference type="GO" id="GO:0016787">
    <property type="term" value="F:hydrolase activity"/>
    <property type="evidence" value="ECO:0007669"/>
    <property type="project" value="UniProtKB-KW"/>
</dbReference>
<sequence length="303" mass="33040">MKLTDKTSLGWRLVCMRSRHCLFAWVSFSLLTLGASVLQAAEPVVHKDLFYTEAKDKLQALDVYAPAEGKNHPVVIWIHGGGWKKGDKAGMQKKPQAFVDKGYVLVSLNYRFLPEVTLKDMMEDLAKGIGWVHEHAAEYGGNPDSLVVMGHSAGAHLAALICTDDRYLKAAGVSFTSLKGCVPLDVSAYDVPKRMKDGGSEGITKNFIAIFGAEEASQREFSPVYHIAKDKHIPAFLILHVASRDDTKAQAHWLEGKLKEAGISAQVHAAEGKTHGTISTDLGGETDVPTQVLWKFLSEVVGS</sequence>
<evidence type="ECO:0000256" key="1">
    <source>
        <dbReference type="ARBA" id="ARBA00022801"/>
    </source>
</evidence>
<proteinExistence type="predicted"/>
<dbReference type="Proteomes" id="UP000190774">
    <property type="component" value="Unassembled WGS sequence"/>
</dbReference>
<keyword evidence="2" id="KW-0732">Signal</keyword>
<reference evidence="5" key="1">
    <citation type="submission" date="2017-02" db="EMBL/GenBank/DDBJ databases">
        <authorList>
            <person name="Varghese N."/>
            <person name="Submissions S."/>
        </authorList>
    </citation>
    <scope>NUCLEOTIDE SEQUENCE [LARGE SCALE GENOMIC DNA]</scope>
    <source>
        <strain evidence="5">ATCC 700200</strain>
    </source>
</reference>
<dbReference type="InterPro" id="IPR029058">
    <property type="entry name" value="AB_hydrolase_fold"/>
</dbReference>
<protein>
    <submittedName>
        <fullName evidence="4">Acetyl esterase/lipase</fullName>
    </submittedName>
</protein>
<dbReference type="Pfam" id="PF20434">
    <property type="entry name" value="BD-FAE"/>
    <property type="match status" value="1"/>
</dbReference>
<name>A0A1T4YZY4_9BACT</name>
<dbReference type="SUPFAM" id="SSF53474">
    <property type="entry name" value="alpha/beta-Hydrolases"/>
    <property type="match status" value="1"/>
</dbReference>
<dbReference type="EMBL" id="FUYE01000022">
    <property type="protein sequence ID" value="SKB07118.1"/>
    <property type="molecule type" value="Genomic_DNA"/>
</dbReference>
<evidence type="ECO:0000313" key="4">
    <source>
        <dbReference type="EMBL" id="SKB07118.1"/>
    </source>
</evidence>
<evidence type="ECO:0000259" key="3">
    <source>
        <dbReference type="Pfam" id="PF20434"/>
    </source>
</evidence>
<evidence type="ECO:0000256" key="2">
    <source>
        <dbReference type="SAM" id="SignalP"/>
    </source>
</evidence>
<keyword evidence="1" id="KW-0378">Hydrolase</keyword>
<evidence type="ECO:0000313" key="5">
    <source>
        <dbReference type="Proteomes" id="UP000190774"/>
    </source>
</evidence>
<organism evidence="4 5">
    <name type="scientific">Prosthecobacter debontii</name>
    <dbReference type="NCBI Taxonomy" id="48467"/>
    <lineage>
        <taxon>Bacteria</taxon>
        <taxon>Pseudomonadati</taxon>
        <taxon>Verrucomicrobiota</taxon>
        <taxon>Verrucomicrobiia</taxon>
        <taxon>Verrucomicrobiales</taxon>
        <taxon>Verrucomicrobiaceae</taxon>
        <taxon>Prosthecobacter</taxon>
    </lineage>
</organism>
<dbReference type="PANTHER" id="PTHR48081">
    <property type="entry name" value="AB HYDROLASE SUPERFAMILY PROTEIN C4A8.06C"/>
    <property type="match status" value="1"/>
</dbReference>
<dbReference type="Gene3D" id="3.40.50.1820">
    <property type="entry name" value="alpha/beta hydrolase"/>
    <property type="match status" value="1"/>
</dbReference>
<feature type="domain" description="BD-FAE-like" evidence="3">
    <location>
        <begin position="61"/>
        <end position="241"/>
    </location>
</feature>
<dbReference type="PANTHER" id="PTHR48081:SF33">
    <property type="entry name" value="KYNURENINE FORMAMIDASE"/>
    <property type="match status" value="1"/>
</dbReference>